<feature type="region of interest" description="Disordered" evidence="1">
    <location>
        <begin position="1"/>
        <end position="21"/>
    </location>
</feature>
<feature type="region of interest" description="Disordered" evidence="1">
    <location>
        <begin position="36"/>
        <end position="99"/>
    </location>
</feature>
<sequence>MVNFICTPHKGRNGRTRSDEFAGNLETWRPGDLTIRRGIAKDEEGGRTTLDGSVNQLEGVGSDHRRPSSGDTQDDEMSSEQIEPSRSVDFRTGGKVYRS</sequence>
<evidence type="ECO:0000313" key="3">
    <source>
        <dbReference type="Proteomes" id="UP001359485"/>
    </source>
</evidence>
<comment type="caution">
    <text evidence="2">The sequence shown here is derived from an EMBL/GenBank/DDBJ whole genome shotgun (WGS) entry which is preliminary data.</text>
</comment>
<name>A0ABR1ATZ7_POLSC</name>
<protein>
    <submittedName>
        <fullName evidence="2">Uncharacterized protein</fullName>
    </submittedName>
</protein>
<accession>A0ABR1ATZ7</accession>
<dbReference type="EMBL" id="JAWJWF010000045">
    <property type="protein sequence ID" value="KAK6627409.1"/>
    <property type="molecule type" value="Genomic_DNA"/>
</dbReference>
<keyword evidence="3" id="KW-1185">Reference proteome</keyword>
<evidence type="ECO:0000313" key="2">
    <source>
        <dbReference type="EMBL" id="KAK6627409.1"/>
    </source>
</evidence>
<organism evidence="2 3">
    <name type="scientific">Polyplax serrata</name>
    <name type="common">Common mouse louse</name>
    <dbReference type="NCBI Taxonomy" id="468196"/>
    <lineage>
        <taxon>Eukaryota</taxon>
        <taxon>Metazoa</taxon>
        <taxon>Ecdysozoa</taxon>
        <taxon>Arthropoda</taxon>
        <taxon>Hexapoda</taxon>
        <taxon>Insecta</taxon>
        <taxon>Pterygota</taxon>
        <taxon>Neoptera</taxon>
        <taxon>Paraneoptera</taxon>
        <taxon>Psocodea</taxon>
        <taxon>Troctomorpha</taxon>
        <taxon>Phthiraptera</taxon>
        <taxon>Anoplura</taxon>
        <taxon>Polyplacidae</taxon>
        <taxon>Polyplax</taxon>
    </lineage>
</organism>
<reference evidence="2 3" key="1">
    <citation type="submission" date="2023-09" db="EMBL/GenBank/DDBJ databases">
        <title>Genomes of two closely related lineages of the louse Polyplax serrata with different host specificities.</title>
        <authorList>
            <person name="Martinu J."/>
            <person name="Tarabai H."/>
            <person name="Stefka J."/>
            <person name="Hypsa V."/>
        </authorList>
    </citation>
    <scope>NUCLEOTIDE SEQUENCE [LARGE SCALE GENOMIC DNA]</scope>
    <source>
        <strain evidence="2">98ZLc_SE</strain>
    </source>
</reference>
<evidence type="ECO:0000256" key="1">
    <source>
        <dbReference type="SAM" id="MobiDB-lite"/>
    </source>
</evidence>
<gene>
    <name evidence="2" type="ORF">RUM44_009886</name>
</gene>
<dbReference type="Proteomes" id="UP001359485">
    <property type="component" value="Unassembled WGS sequence"/>
</dbReference>
<proteinExistence type="predicted"/>